<dbReference type="Gene3D" id="3.60.110.10">
    <property type="entry name" value="Carbon-nitrogen hydrolase"/>
    <property type="match status" value="1"/>
</dbReference>
<protein>
    <submittedName>
        <fullName evidence="11">Nitrilase-related carbon-nitrogen hydrolase</fullName>
    </submittedName>
</protein>
<evidence type="ECO:0000313" key="11">
    <source>
        <dbReference type="EMBL" id="MEK7950273.1"/>
    </source>
</evidence>
<organism evidence="11 12">
    <name type="scientific">Luteolibacter soli</name>
    <dbReference type="NCBI Taxonomy" id="3135280"/>
    <lineage>
        <taxon>Bacteria</taxon>
        <taxon>Pseudomonadati</taxon>
        <taxon>Verrucomicrobiota</taxon>
        <taxon>Verrucomicrobiia</taxon>
        <taxon>Verrucomicrobiales</taxon>
        <taxon>Verrucomicrobiaceae</taxon>
        <taxon>Luteolibacter</taxon>
    </lineage>
</organism>
<keyword evidence="7 9" id="KW-0472">Membrane</keyword>
<dbReference type="PANTHER" id="PTHR38686">
    <property type="entry name" value="APOLIPOPROTEIN N-ACYLTRANSFERASE"/>
    <property type="match status" value="1"/>
</dbReference>
<accession>A0ABU9ARS3</accession>
<keyword evidence="8" id="KW-0012">Acyltransferase</keyword>
<dbReference type="EMBL" id="JBBUKT010000002">
    <property type="protein sequence ID" value="MEK7950273.1"/>
    <property type="molecule type" value="Genomic_DNA"/>
</dbReference>
<keyword evidence="12" id="KW-1185">Reference proteome</keyword>
<name>A0ABU9ARS3_9BACT</name>
<evidence type="ECO:0000256" key="6">
    <source>
        <dbReference type="ARBA" id="ARBA00022989"/>
    </source>
</evidence>
<feature type="transmembrane region" description="Helical" evidence="9">
    <location>
        <begin position="10"/>
        <end position="27"/>
    </location>
</feature>
<evidence type="ECO:0000313" key="12">
    <source>
        <dbReference type="Proteomes" id="UP001371305"/>
    </source>
</evidence>
<feature type="domain" description="CN hydrolase" evidence="10">
    <location>
        <begin position="207"/>
        <end position="421"/>
    </location>
</feature>
<dbReference type="Pfam" id="PF20154">
    <property type="entry name" value="LNT_N"/>
    <property type="match status" value="1"/>
</dbReference>
<keyword evidence="3" id="KW-1003">Cell membrane</keyword>
<feature type="transmembrane region" description="Helical" evidence="9">
    <location>
        <begin position="151"/>
        <end position="173"/>
    </location>
</feature>
<evidence type="ECO:0000256" key="4">
    <source>
        <dbReference type="ARBA" id="ARBA00022679"/>
    </source>
</evidence>
<keyword evidence="4" id="KW-0808">Transferase</keyword>
<dbReference type="SUPFAM" id="SSF56317">
    <property type="entry name" value="Carbon-nitrogen hydrolase"/>
    <property type="match status" value="1"/>
</dbReference>
<evidence type="ECO:0000256" key="1">
    <source>
        <dbReference type="ARBA" id="ARBA00004651"/>
    </source>
</evidence>
<dbReference type="Proteomes" id="UP001371305">
    <property type="component" value="Unassembled WGS sequence"/>
</dbReference>
<dbReference type="InterPro" id="IPR045378">
    <property type="entry name" value="LNT_N"/>
</dbReference>
<dbReference type="InterPro" id="IPR036526">
    <property type="entry name" value="C-N_Hydrolase_sf"/>
</dbReference>
<evidence type="ECO:0000256" key="7">
    <source>
        <dbReference type="ARBA" id="ARBA00023136"/>
    </source>
</evidence>
<proteinExistence type="inferred from homology"/>
<dbReference type="InterPro" id="IPR003010">
    <property type="entry name" value="C-N_Hydrolase"/>
</dbReference>
<gene>
    <name evidence="11" type="ORF">WKV53_07190</name>
</gene>
<comment type="subcellular location">
    <subcellularLocation>
        <location evidence="1">Cell membrane</location>
        <topology evidence="1">Multi-pass membrane protein</topology>
    </subcellularLocation>
</comment>
<dbReference type="InterPro" id="IPR004563">
    <property type="entry name" value="Apolipo_AcylTrfase"/>
</dbReference>
<comment type="caution">
    <text evidence="11">The sequence shown here is derived from an EMBL/GenBank/DDBJ whole genome shotgun (WGS) entry which is preliminary data.</text>
</comment>
<evidence type="ECO:0000256" key="8">
    <source>
        <dbReference type="ARBA" id="ARBA00023315"/>
    </source>
</evidence>
<evidence type="ECO:0000256" key="5">
    <source>
        <dbReference type="ARBA" id="ARBA00022692"/>
    </source>
</evidence>
<keyword evidence="6 9" id="KW-1133">Transmembrane helix</keyword>
<evidence type="ECO:0000256" key="3">
    <source>
        <dbReference type="ARBA" id="ARBA00022475"/>
    </source>
</evidence>
<sequence>MELLPARTPFALRLLLAVASGGIYALAYPPVGWRWLVLPGVLGLLIALQGQRGSKALAIGFLHGLAVFAVGLSWLYELFAVWAFFLWVVLAVFPSMFAHFQGLASQRGVKGWHFAAFTAANWGSWEYIRSELFWLKFPWLSVGSAIGPNGWLPWIGVYGVGALVVFGTALISLRHWKGGGASFALVLGACLVVSRHAEPRDDDPATVKLGGIQGEEGTLQDLLAATRTLLPEGLHYVVWPEYAVPYDIRANVKEWNLVQQLCRDRDITLTFGTQRHEAGGEVWRNIALTVDPSGARGEHNKVHPVHFFNDGVAGTTALPIETRHGKVGTPVCFDCDYEGVVRHMTAAGAEMFVVPVMDAKRWTARQHDQHAELMRIRACENGRWMFVCTTSGVSQVIDPSGMVHGRLGAMVEGVLTGSMRRESGLTFYTRLGWLTPWLVLGTAIASWILLLWPKRRDKAEEGVPA</sequence>
<evidence type="ECO:0000256" key="9">
    <source>
        <dbReference type="SAM" id="Phobius"/>
    </source>
</evidence>
<dbReference type="GO" id="GO:0016787">
    <property type="term" value="F:hydrolase activity"/>
    <property type="evidence" value="ECO:0007669"/>
    <property type="project" value="UniProtKB-KW"/>
</dbReference>
<reference evidence="11 12" key="1">
    <citation type="submission" date="2024-04" db="EMBL/GenBank/DDBJ databases">
        <title>Luteolibacter sp. isolated from soil.</title>
        <authorList>
            <person name="An J."/>
        </authorList>
    </citation>
    <scope>NUCLEOTIDE SEQUENCE [LARGE SCALE GENOMIC DNA]</scope>
    <source>
        <strain evidence="11 12">Y139</strain>
    </source>
</reference>
<comment type="similarity">
    <text evidence="2">Belongs to the CN hydrolase family. Apolipoprotein N-acyltransferase subfamily.</text>
</comment>
<feature type="transmembrane region" description="Helical" evidence="9">
    <location>
        <begin position="57"/>
        <end position="76"/>
    </location>
</feature>
<dbReference type="PROSITE" id="PS50263">
    <property type="entry name" value="CN_HYDROLASE"/>
    <property type="match status" value="1"/>
</dbReference>
<evidence type="ECO:0000259" key="10">
    <source>
        <dbReference type="PROSITE" id="PS50263"/>
    </source>
</evidence>
<dbReference type="PANTHER" id="PTHR38686:SF1">
    <property type="entry name" value="APOLIPOPROTEIN N-ACYLTRANSFERASE"/>
    <property type="match status" value="1"/>
</dbReference>
<feature type="transmembrane region" description="Helical" evidence="9">
    <location>
        <begin position="82"/>
        <end position="100"/>
    </location>
</feature>
<evidence type="ECO:0000256" key="2">
    <source>
        <dbReference type="ARBA" id="ARBA00010065"/>
    </source>
</evidence>
<keyword evidence="11" id="KW-0378">Hydrolase</keyword>
<dbReference type="Pfam" id="PF00795">
    <property type="entry name" value="CN_hydrolase"/>
    <property type="match status" value="1"/>
</dbReference>
<keyword evidence="5 9" id="KW-0812">Transmembrane</keyword>
<dbReference type="RefSeq" id="WP_341403733.1">
    <property type="nucleotide sequence ID" value="NZ_JBBUKT010000002.1"/>
</dbReference>
<feature type="transmembrane region" description="Helical" evidence="9">
    <location>
        <begin position="431"/>
        <end position="452"/>
    </location>
</feature>